<dbReference type="InterPro" id="IPR016186">
    <property type="entry name" value="C-type_lectin-like/link_sf"/>
</dbReference>
<evidence type="ECO:0000313" key="2">
    <source>
        <dbReference type="EMBL" id="CAD2156500.1"/>
    </source>
</evidence>
<dbReference type="Gene3D" id="3.10.100.10">
    <property type="entry name" value="Mannose-Binding Protein A, subunit A"/>
    <property type="match status" value="1"/>
</dbReference>
<protein>
    <submittedName>
        <fullName evidence="2">Uncharacterized protein</fullName>
    </submittedName>
</protein>
<dbReference type="Proteomes" id="UP000580250">
    <property type="component" value="Unassembled WGS sequence"/>
</dbReference>
<organism evidence="2 3">
    <name type="scientific">Meloidogyne enterolobii</name>
    <name type="common">Root-knot nematode worm</name>
    <name type="synonym">Meloidogyne mayaguensis</name>
    <dbReference type="NCBI Taxonomy" id="390850"/>
    <lineage>
        <taxon>Eukaryota</taxon>
        <taxon>Metazoa</taxon>
        <taxon>Ecdysozoa</taxon>
        <taxon>Nematoda</taxon>
        <taxon>Chromadorea</taxon>
        <taxon>Rhabditida</taxon>
        <taxon>Tylenchina</taxon>
        <taxon>Tylenchomorpha</taxon>
        <taxon>Tylenchoidea</taxon>
        <taxon>Meloidogynidae</taxon>
        <taxon>Meloidogyninae</taxon>
        <taxon>Meloidogyne</taxon>
    </lineage>
</organism>
<dbReference type="CDD" id="cd00037">
    <property type="entry name" value="CLECT"/>
    <property type="match status" value="1"/>
</dbReference>
<accession>A0A6V7UFN7</accession>
<dbReference type="SUPFAM" id="SSF56436">
    <property type="entry name" value="C-type lectin-like"/>
    <property type="match status" value="1"/>
</dbReference>
<evidence type="ECO:0000313" key="3">
    <source>
        <dbReference type="Proteomes" id="UP000580250"/>
    </source>
</evidence>
<dbReference type="OrthoDB" id="5858677at2759"/>
<gene>
    <name evidence="2" type="ORF">MENT_LOCUS12271</name>
</gene>
<feature type="chain" id="PRO_5028257546" evidence="1">
    <location>
        <begin position="25"/>
        <end position="159"/>
    </location>
</feature>
<dbReference type="AlphaFoldDB" id="A0A6V7UFN7"/>
<evidence type="ECO:0000256" key="1">
    <source>
        <dbReference type="SAM" id="SignalP"/>
    </source>
</evidence>
<dbReference type="EMBL" id="CAJEWN010000062">
    <property type="protein sequence ID" value="CAD2156500.1"/>
    <property type="molecule type" value="Genomic_DNA"/>
</dbReference>
<comment type="caution">
    <text evidence="2">The sequence shown here is derived from an EMBL/GenBank/DDBJ whole genome shotgun (WGS) entry which is preliminary data.</text>
</comment>
<feature type="signal peptide" evidence="1">
    <location>
        <begin position="1"/>
        <end position="24"/>
    </location>
</feature>
<name>A0A6V7UFN7_MELEN</name>
<reference evidence="2 3" key="1">
    <citation type="submission" date="2020-08" db="EMBL/GenBank/DDBJ databases">
        <authorList>
            <person name="Koutsovoulos G."/>
            <person name="Danchin GJ E."/>
        </authorList>
    </citation>
    <scope>NUCLEOTIDE SEQUENCE [LARGE SCALE GENOMIC DNA]</scope>
</reference>
<proteinExistence type="predicted"/>
<keyword evidence="1" id="KW-0732">Signal</keyword>
<sequence length="159" mass="16919">MKLSFSKINLLAVAVMISFSFVNCGCPDGWGTIDNVSGFKVFTSTDPINLFMAVPVCKANGGIVAPLYSSDESAFIAQMIGNDTPVWVGAVMKNNGDGSFSCKMLDGGDCPSEIQSSFQNQPSDTATPIYGTQIINGNWNVVDCAERVYAVACKMSCDQ</sequence>
<dbReference type="InterPro" id="IPR016187">
    <property type="entry name" value="CTDL_fold"/>
</dbReference>